<feature type="transmembrane region" description="Helical" evidence="5">
    <location>
        <begin position="34"/>
        <end position="55"/>
    </location>
</feature>
<keyword evidence="2 5" id="KW-0812">Transmembrane</keyword>
<dbReference type="PANTHER" id="PTHR37422:SF23">
    <property type="entry name" value="TEICHURONIC ACID BIOSYNTHESIS PROTEIN TUAE"/>
    <property type="match status" value="1"/>
</dbReference>
<feature type="transmembrane region" description="Helical" evidence="5">
    <location>
        <begin position="193"/>
        <end position="210"/>
    </location>
</feature>
<reference evidence="7 8" key="1">
    <citation type="submission" date="2016-10" db="EMBL/GenBank/DDBJ databases">
        <authorList>
            <person name="Varghese N."/>
            <person name="Submissions S."/>
        </authorList>
    </citation>
    <scope>NUCLEOTIDE SEQUENCE [LARGE SCALE GENOMIC DNA]</scope>
    <source>
        <strain evidence="7 8">CGMCC 1.6377</strain>
    </source>
</reference>
<dbReference type="AlphaFoldDB" id="A0A1I3A596"/>
<accession>A0A1I3A596</accession>
<gene>
    <name evidence="7" type="ORF">SAMN04488066_104168</name>
</gene>
<organism evidence="7 8">
    <name type="scientific">Halorubrum aquaticum</name>
    <dbReference type="NCBI Taxonomy" id="387340"/>
    <lineage>
        <taxon>Archaea</taxon>
        <taxon>Methanobacteriati</taxon>
        <taxon>Methanobacteriota</taxon>
        <taxon>Stenosarchaea group</taxon>
        <taxon>Halobacteria</taxon>
        <taxon>Halobacteriales</taxon>
        <taxon>Haloferacaceae</taxon>
        <taxon>Halorubrum</taxon>
    </lineage>
</organism>
<feature type="transmembrane region" description="Helical" evidence="5">
    <location>
        <begin position="216"/>
        <end position="233"/>
    </location>
</feature>
<evidence type="ECO:0000256" key="1">
    <source>
        <dbReference type="ARBA" id="ARBA00004141"/>
    </source>
</evidence>
<evidence type="ECO:0000256" key="5">
    <source>
        <dbReference type="SAM" id="Phobius"/>
    </source>
</evidence>
<dbReference type="Proteomes" id="UP000323537">
    <property type="component" value="Unassembled WGS sequence"/>
</dbReference>
<evidence type="ECO:0000313" key="8">
    <source>
        <dbReference type="Proteomes" id="UP000323537"/>
    </source>
</evidence>
<keyword evidence="8" id="KW-1185">Reference proteome</keyword>
<keyword evidence="7" id="KW-0436">Ligase</keyword>
<dbReference type="GO" id="GO:0016874">
    <property type="term" value="F:ligase activity"/>
    <property type="evidence" value="ECO:0007669"/>
    <property type="project" value="UniProtKB-KW"/>
</dbReference>
<evidence type="ECO:0000256" key="3">
    <source>
        <dbReference type="ARBA" id="ARBA00022989"/>
    </source>
</evidence>
<dbReference type="EMBL" id="FOPZ01000004">
    <property type="protein sequence ID" value="SFH45312.1"/>
    <property type="molecule type" value="Genomic_DNA"/>
</dbReference>
<keyword evidence="3 5" id="KW-1133">Transmembrane helix</keyword>
<feature type="domain" description="O-antigen ligase-related" evidence="6">
    <location>
        <begin position="201"/>
        <end position="339"/>
    </location>
</feature>
<proteinExistence type="predicted"/>
<comment type="subcellular location">
    <subcellularLocation>
        <location evidence="1">Membrane</location>
        <topology evidence="1">Multi-pass membrane protein</topology>
    </subcellularLocation>
</comment>
<feature type="transmembrane region" description="Helical" evidence="5">
    <location>
        <begin position="67"/>
        <end position="87"/>
    </location>
</feature>
<feature type="transmembrane region" description="Helical" evidence="5">
    <location>
        <begin position="358"/>
        <end position="375"/>
    </location>
</feature>
<protein>
    <submittedName>
        <fullName evidence="7">O-antigen ligase like membrane protein</fullName>
    </submittedName>
</protein>
<keyword evidence="4 5" id="KW-0472">Membrane</keyword>
<feature type="transmembrane region" description="Helical" evidence="5">
    <location>
        <begin position="322"/>
        <end position="346"/>
    </location>
</feature>
<evidence type="ECO:0000313" key="7">
    <source>
        <dbReference type="EMBL" id="SFH45312.1"/>
    </source>
</evidence>
<dbReference type="InterPro" id="IPR051533">
    <property type="entry name" value="WaaL-like"/>
</dbReference>
<feature type="transmembrane region" description="Helical" evidence="5">
    <location>
        <begin position="93"/>
        <end position="111"/>
    </location>
</feature>
<feature type="transmembrane region" description="Helical" evidence="5">
    <location>
        <begin position="245"/>
        <end position="264"/>
    </location>
</feature>
<evidence type="ECO:0000256" key="2">
    <source>
        <dbReference type="ARBA" id="ARBA00022692"/>
    </source>
</evidence>
<feature type="transmembrane region" description="Helical" evidence="5">
    <location>
        <begin position="12"/>
        <end position="28"/>
    </location>
</feature>
<name>A0A1I3A596_9EURY</name>
<sequence>MMNDRTFLTIKIYLLCIFILITIVHRALPNVRIFSLSLFSIHVYFIALVLVLVYSLIVVKKIAINRYLVILLLFVIFSIFQSVISIYPINDTYLFTFTSVSVLLAVFLYSITSMDIVDKLIQIIFVVTCFILLISVLEFITGFHLPVSRLSNDSYYGQFSSAIYYNRNNFSFVLSMVTPLVVYSIVSKNNTEFYDLINMVMLLYIFFVIYHNESRAAVVSYLLSILIIFIMYYGENYVKILWMRFGLLIYLISTITYILLPLVIENPFDQDINNSLHVRWELMYRGAEYIYGNPLIGSGLGEFDRATSTATIGYLPTTPHNWIIQLGVETGILGLILFVLLVGTLIDQLVILYQEDKADWALPISVSLLLFPISGLGPSDVLVNTQIFWIILNLAIIITIVSKNPRWE</sequence>
<dbReference type="PANTHER" id="PTHR37422">
    <property type="entry name" value="TEICHURONIC ACID BIOSYNTHESIS PROTEIN TUAE"/>
    <property type="match status" value="1"/>
</dbReference>
<evidence type="ECO:0000259" key="6">
    <source>
        <dbReference type="Pfam" id="PF04932"/>
    </source>
</evidence>
<feature type="transmembrane region" description="Helical" evidence="5">
    <location>
        <begin position="167"/>
        <end position="186"/>
    </location>
</feature>
<evidence type="ECO:0000256" key="4">
    <source>
        <dbReference type="ARBA" id="ARBA00023136"/>
    </source>
</evidence>
<dbReference type="Pfam" id="PF04932">
    <property type="entry name" value="Wzy_C"/>
    <property type="match status" value="1"/>
</dbReference>
<feature type="transmembrane region" description="Helical" evidence="5">
    <location>
        <begin position="381"/>
        <end position="401"/>
    </location>
</feature>
<dbReference type="InterPro" id="IPR007016">
    <property type="entry name" value="O-antigen_ligase-rel_domated"/>
</dbReference>
<feature type="transmembrane region" description="Helical" evidence="5">
    <location>
        <begin position="123"/>
        <end position="147"/>
    </location>
</feature>
<dbReference type="GO" id="GO:0016020">
    <property type="term" value="C:membrane"/>
    <property type="evidence" value="ECO:0007669"/>
    <property type="project" value="UniProtKB-SubCell"/>
</dbReference>